<dbReference type="InParanoid" id="A0A5F7ZTW0"/>
<reference evidence="2" key="1">
    <citation type="journal article" date="2007" name="Science">
        <title>Evolutionary and biomedical insights from the rhesus macaque genome.</title>
        <authorList>
            <person name="Gibbs R.A."/>
            <person name="Rogers J."/>
            <person name="Katze M.G."/>
            <person name="Bumgarner R."/>
            <person name="Weinstock G.M."/>
            <person name="Mardis E.R."/>
            <person name="Remington K.A."/>
            <person name="Strausberg R.L."/>
            <person name="Venter J.C."/>
            <person name="Wilson R.K."/>
            <person name="Batzer M.A."/>
            <person name="Bustamante C.D."/>
            <person name="Eichler E.E."/>
            <person name="Hahn M.W."/>
            <person name="Hardison R.C."/>
            <person name="Makova K.D."/>
            <person name="Miller W."/>
            <person name="Milosavljevic A."/>
            <person name="Palermo R.E."/>
            <person name="Siepel A."/>
            <person name="Sikela J.M."/>
            <person name="Attaway T."/>
            <person name="Bell S."/>
            <person name="Bernard K.E."/>
            <person name="Buhay C.J."/>
            <person name="Chandrabose M.N."/>
            <person name="Dao M."/>
            <person name="Davis C."/>
            <person name="Delehaunty K.D."/>
            <person name="Ding Y."/>
            <person name="Dinh H.H."/>
            <person name="Dugan-Rocha S."/>
            <person name="Fulton L.A."/>
            <person name="Gabisi R.A."/>
            <person name="Garner T.T."/>
            <person name="Godfrey J."/>
            <person name="Hawes A.C."/>
            <person name="Hernandez J."/>
            <person name="Hines S."/>
            <person name="Holder M."/>
            <person name="Hume J."/>
            <person name="Jhangiani S.N."/>
            <person name="Joshi V."/>
            <person name="Khan Z.M."/>
            <person name="Kirkness E.F."/>
            <person name="Cree A."/>
            <person name="Fowler R.G."/>
            <person name="Lee S."/>
            <person name="Lewis L.R."/>
            <person name="Li Z."/>
            <person name="Liu Y.-S."/>
            <person name="Moore S.M."/>
            <person name="Muzny D."/>
            <person name="Nazareth L.V."/>
            <person name="Ngo D.N."/>
            <person name="Okwuonu G.O."/>
            <person name="Pai G."/>
            <person name="Parker D."/>
            <person name="Paul H.A."/>
            <person name="Pfannkoch C."/>
            <person name="Pohl C.S."/>
            <person name="Rogers Y.-H.C."/>
            <person name="Ruiz S.J."/>
            <person name="Sabo A."/>
            <person name="Santibanez J."/>
            <person name="Schneider B.W."/>
            <person name="Smith S.M."/>
            <person name="Sodergren E."/>
            <person name="Svatek A.F."/>
            <person name="Utterback T.R."/>
            <person name="Vattathil S."/>
            <person name="Warren W."/>
            <person name="White C.S."/>
            <person name="Chinwalla A.T."/>
            <person name="Feng Y."/>
            <person name="Halpern A.L."/>
            <person name="Hillier L.W."/>
            <person name="Huang X."/>
            <person name="Minx P."/>
            <person name="Nelson J.O."/>
            <person name="Pepin K.H."/>
            <person name="Qin X."/>
            <person name="Sutton G.G."/>
            <person name="Venter E."/>
            <person name="Walenz B.P."/>
            <person name="Wallis J.W."/>
            <person name="Worley K.C."/>
            <person name="Yang S.-P."/>
            <person name="Jones S.M."/>
            <person name="Marra M.A."/>
            <person name="Rocchi M."/>
            <person name="Schein J.E."/>
            <person name="Baertsch R."/>
            <person name="Clarke L."/>
            <person name="Csuros M."/>
            <person name="Glasscock J."/>
            <person name="Harris R.A."/>
            <person name="Havlak P."/>
            <person name="Jackson A.R."/>
            <person name="Jiang H."/>
            <person name="Liu Y."/>
            <person name="Messina D.N."/>
            <person name="Shen Y."/>
            <person name="Song H.X.-Z."/>
            <person name="Wylie T."/>
            <person name="Zhang L."/>
            <person name="Birney E."/>
            <person name="Han K."/>
            <person name="Konkel M.K."/>
            <person name="Lee J."/>
            <person name="Smit A.F.A."/>
            <person name="Ullmer B."/>
            <person name="Wang H."/>
            <person name="Xing J."/>
            <person name="Burhans R."/>
            <person name="Cheng Z."/>
            <person name="Karro J.E."/>
            <person name="Ma J."/>
            <person name="Raney B."/>
            <person name="She X."/>
            <person name="Cox M.J."/>
            <person name="Demuth J.P."/>
            <person name="Dumas L.J."/>
            <person name="Han S.-G."/>
            <person name="Hopkins J."/>
            <person name="Karimpour-Fard A."/>
            <person name="Kim Y.H."/>
            <person name="Pollack J.R."/>
            <person name="Vinar T."/>
            <person name="Addo-Quaye C."/>
            <person name="Degenhardt J."/>
            <person name="Denby A."/>
            <person name="Hubisz M.J."/>
            <person name="Indap A."/>
            <person name="Kosiol C."/>
            <person name="Lahn B.T."/>
            <person name="Lawson H.A."/>
            <person name="Marklein A."/>
            <person name="Nielsen R."/>
            <person name="Vallender E.J."/>
            <person name="Clark A.G."/>
            <person name="Ferguson B."/>
            <person name="Hernandez R.D."/>
            <person name="Hirani K."/>
            <person name="Kehrer-Sawatzki H."/>
            <person name="Kolb J."/>
            <person name="Patil S."/>
            <person name="Pu L.-L."/>
            <person name="Ren Y."/>
            <person name="Smith D.G."/>
            <person name="Wheeler D.A."/>
            <person name="Schenck I."/>
            <person name="Ball E.V."/>
            <person name="Chen R."/>
            <person name="Cooper D.N."/>
            <person name="Giardine B."/>
            <person name="Hsu F."/>
            <person name="Kent W.J."/>
            <person name="Lesk A."/>
            <person name="Nelson D.L."/>
            <person name="O'brien W.E."/>
            <person name="Pruefer K."/>
            <person name="Stenson P.D."/>
            <person name="Wallace J.C."/>
            <person name="Ke H."/>
            <person name="Liu X.-M."/>
            <person name="Wang P."/>
            <person name="Xiang A.P."/>
            <person name="Yang F."/>
            <person name="Barber G.P."/>
            <person name="Haussler D."/>
            <person name="Karolchik D."/>
            <person name="Kern A.D."/>
            <person name="Kuhn R.M."/>
            <person name="Smith K.E."/>
            <person name="Zwieg A.S."/>
        </authorList>
    </citation>
    <scope>NUCLEOTIDE SEQUENCE [LARGE SCALE GENOMIC DNA]</scope>
    <source>
        <strain evidence="2">17573</strain>
    </source>
</reference>
<evidence type="ECO:0000313" key="1">
    <source>
        <dbReference type="Ensembl" id="ENSMMUP00000068070.1"/>
    </source>
</evidence>
<dbReference type="AlphaFoldDB" id="A0A5F7ZTW0"/>
<proteinExistence type="predicted"/>
<accession>A0A5F7ZTW0</accession>
<reference evidence="1" key="4">
    <citation type="submission" date="2025-09" db="UniProtKB">
        <authorList>
            <consortium name="Ensembl"/>
        </authorList>
    </citation>
    <scope>IDENTIFICATION</scope>
    <source>
        <strain evidence="1">17573</strain>
    </source>
</reference>
<name>A0A5F7ZTW0_MACMU</name>
<organism evidence="1 2">
    <name type="scientific">Macaca mulatta</name>
    <name type="common">Rhesus macaque</name>
    <dbReference type="NCBI Taxonomy" id="9544"/>
    <lineage>
        <taxon>Eukaryota</taxon>
        <taxon>Metazoa</taxon>
        <taxon>Chordata</taxon>
        <taxon>Craniata</taxon>
        <taxon>Vertebrata</taxon>
        <taxon>Euteleostomi</taxon>
        <taxon>Mammalia</taxon>
        <taxon>Eutheria</taxon>
        <taxon>Euarchontoglires</taxon>
        <taxon>Primates</taxon>
        <taxon>Haplorrhini</taxon>
        <taxon>Catarrhini</taxon>
        <taxon>Cercopithecidae</taxon>
        <taxon>Cercopithecinae</taxon>
        <taxon>Macaca</taxon>
    </lineage>
</organism>
<dbReference type="GeneTree" id="ENSGT00910000147254"/>
<keyword evidence="2" id="KW-1185">Reference proteome</keyword>
<reference evidence="1" key="2">
    <citation type="submission" date="2019-01" db="EMBL/GenBank/DDBJ databases">
        <authorList>
            <person name="Graves T."/>
            <person name="Eichler E.E."/>
            <person name="Wilson R.K."/>
        </authorList>
    </citation>
    <scope>NUCLEOTIDE SEQUENCE [LARGE SCALE GENOMIC DNA]</scope>
    <source>
        <strain evidence="1">17573</strain>
    </source>
</reference>
<dbReference type="Proteomes" id="UP000006718">
    <property type="component" value="Chromosome 14"/>
</dbReference>
<sequence>MAIRSRLRIGQAELQGADSVLQSGWVARGASGAAAAKPEAELLLPPAPLPWTLVCHLLIFRSTFGRGAPPAVLLGAMELFANVLCFSLGGSNQPQTGMAGRGMGLQRCGDTGVVELLGRLQACRGSAVNMLPCSCLGLGGDVRPS</sequence>
<evidence type="ECO:0000313" key="2">
    <source>
        <dbReference type="Proteomes" id="UP000006718"/>
    </source>
</evidence>
<protein>
    <submittedName>
        <fullName evidence="1">Uncharacterized protein</fullName>
    </submittedName>
</protein>
<reference evidence="1" key="3">
    <citation type="submission" date="2025-08" db="UniProtKB">
        <authorList>
            <consortium name="Ensembl"/>
        </authorList>
    </citation>
    <scope>IDENTIFICATION</scope>
    <source>
        <strain evidence="1">17573</strain>
    </source>
</reference>
<dbReference type="VEuPathDB" id="HostDB:ENSMMUG00000049945"/>
<dbReference type="Ensembl" id="ENSMMUT00000101804.1">
    <property type="protein sequence ID" value="ENSMMUP00000068070.1"/>
    <property type="gene ID" value="ENSMMUG00000049945.1"/>
</dbReference>